<evidence type="ECO:0000256" key="4">
    <source>
        <dbReference type="SAM" id="MobiDB-lite"/>
    </source>
</evidence>
<feature type="region of interest" description="Disordered" evidence="4">
    <location>
        <begin position="859"/>
        <end position="902"/>
    </location>
</feature>
<feature type="region of interest" description="Disordered" evidence="4">
    <location>
        <begin position="561"/>
        <end position="595"/>
    </location>
</feature>
<dbReference type="InterPro" id="IPR049916">
    <property type="entry name" value="WDR72-like"/>
</dbReference>
<dbReference type="Proteomes" id="UP001212841">
    <property type="component" value="Unassembled WGS sequence"/>
</dbReference>
<dbReference type="PANTHER" id="PTHR44099">
    <property type="entry name" value="RABCONNECTIN-3B, ISOFORM A"/>
    <property type="match status" value="1"/>
</dbReference>
<feature type="compositionally biased region" description="Low complexity" evidence="4">
    <location>
        <begin position="495"/>
        <end position="512"/>
    </location>
</feature>
<dbReference type="InterPro" id="IPR019775">
    <property type="entry name" value="WD40_repeat_CS"/>
</dbReference>
<dbReference type="InterPro" id="IPR015943">
    <property type="entry name" value="WD40/YVTN_repeat-like_dom_sf"/>
</dbReference>
<dbReference type="PROSITE" id="PS50294">
    <property type="entry name" value="WD_REPEATS_REGION"/>
    <property type="match status" value="2"/>
</dbReference>
<reference evidence="5" key="1">
    <citation type="submission" date="2020-05" db="EMBL/GenBank/DDBJ databases">
        <title>Phylogenomic resolution of chytrid fungi.</title>
        <authorList>
            <person name="Stajich J.E."/>
            <person name="Amses K."/>
            <person name="Simmons R."/>
            <person name="Seto K."/>
            <person name="Myers J."/>
            <person name="Bonds A."/>
            <person name="Quandt C.A."/>
            <person name="Barry K."/>
            <person name="Liu P."/>
            <person name="Grigoriev I."/>
            <person name="Longcore J.E."/>
            <person name="James T.Y."/>
        </authorList>
    </citation>
    <scope>NUCLEOTIDE SEQUENCE</scope>
    <source>
        <strain evidence="5">JEL0318</strain>
    </source>
</reference>
<gene>
    <name evidence="5" type="ORF">HK097_006424</name>
</gene>
<dbReference type="PANTHER" id="PTHR44099:SF4">
    <property type="entry name" value="RABCONNECTIN-3B, ISOFORM A"/>
    <property type="match status" value="1"/>
</dbReference>
<feature type="compositionally biased region" description="Polar residues" evidence="4">
    <location>
        <begin position="513"/>
        <end position="523"/>
    </location>
</feature>
<dbReference type="InterPro" id="IPR036322">
    <property type="entry name" value="WD40_repeat_dom_sf"/>
</dbReference>
<evidence type="ECO:0000256" key="1">
    <source>
        <dbReference type="ARBA" id="ARBA00022574"/>
    </source>
</evidence>
<dbReference type="Pfam" id="PF00400">
    <property type="entry name" value="WD40"/>
    <property type="match status" value="3"/>
</dbReference>
<feature type="region of interest" description="Disordered" evidence="4">
    <location>
        <begin position="495"/>
        <end position="538"/>
    </location>
</feature>
<dbReference type="PROSITE" id="PS00678">
    <property type="entry name" value="WD_REPEATS_1"/>
    <property type="match status" value="1"/>
</dbReference>
<keyword evidence="6" id="KW-1185">Reference proteome</keyword>
<organism evidence="5 6">
    <name type="scientific">Rhizophlyctis rosea</name>
    <dbReference type="NCBI Taxonomy" id="64517"/>
    <lineage>
        <taxon>Eukaryota</taxon>
        <taxon>Fungi</taxon>
        <taxon>Fungi incertae sedis</taxon>
        <taxon>Chytridiomycota</taxon>
        <taxon>Chytridiomycota incertae sedis</taxon>
        <taxon>Chytridiomycetes</taxon>
        <taxon>Rhizophlyctidales</taxon>
        <taxon>Rhizophlyctidaceae</taxon>
        <taxon>Rhizophlyctis</taxon>
    </lineage>
</organism>
<feature type="compositionally biased region" description="Basic and acidic residues" evidence="4">
    <location>
        <begin position="568"/>
        <end position="584"/>
    </location>
</feature>
<name>A0AAD5SJ26_9FUNG</name>
<feature type="repeat" description="WD" evidence="3">
    <location>
        <begin position="292"/>
        <end position="338"/>
    </location>
</feature>
<keyword evidence="1 3" id="KW-0853">WD repeat</keyword>
<keyword evidence="2" id="KW-0677">Repeat</keyword>
<evidence type="ECO:0008006" key="7">
    <source>
        <dbReference type="Google" id="ProtNLM"/>
    </source>
</evidence>
<proteinExistence type="predicted"/>
<dbReference type="AlphaFoldDB" id="A0AAD5SJ26"/>
<protein>
    <recommendedName>
        <fullName evidence="7">WD40 repeat-like protein</fullName>
    </recommendedName>
</protein>
<dbReference type="GO" id="GO:0005737">
    <property type="term" value="C:cytoplasm"/>
    <property type="evidence" value="ECO:0007669"/>
    <property type="project" value="TreeGrafter"/>
</dbReference>
<feature type="repeat" description="WD" evidence="3">
    <location>
        <begin position="387"/>
        <end position="428"/>
    </location>
</feature>
<dbReference type="PROSITE" id="PS50082">
    <property type="entry name" value="WD_REPEATS_2"/>
    <property type="match status" value="2"/>
</dbReference>
<dbReference type="Gene3D" id="2.130.10.10">
    <property type="entry name" value="YVTN repeat-like/Quinoprotein amine dehydrogenase"/>
    <property type="match status" value="2"/>
</dbReference>
<accession>A0AAD5SJ26</accession>
<evidence type="ECO:0000313" key="5">
    <source>
        <dbReference type="EMBL" id="KAJ3056517.1"/>
    </source>
</evidence>
<evidence type="ECO:0000256" key="3">
    <source>
        <dbReference type="PROSITE-ProRule" id="PRU00221"/>
    </source>
</evidence>
<dbReference type="EMBL" id="JADGJD010000030">
    <property type="protein sequence ID" value="KAJ3056517.1"/>
    <property type="molecule type" value="Genomic_DNA"/>
</dbReference>
<comment type="caution">
    <text evidence="5">The sequence shown here is derived from an EMBL/GenBank/DDBJ whole genome shotgun (WGS) entry which is preliminary data.</text>
</comment>
<sequence>MLFDENKVSLITESQPKLKIESGSIVPPFHVEVSRFDKDMLLVLQKKIAGLYTMTSTSLQPLVQITCPTSDQFWTGGRFISARSLLLWANHGSAYVYYLGSESDVVKGGLSQVPREGIVLISDGKVARWVGEMKVGAGGHGGCRVATCVGQIHPSSEGTKFVCPLFGATPHNNTGLKHLLYFESAPSVVDGPIVTVASFYASAFGAHLGGVAEGAAAGSSDGDVVVKVGEGTPLFKSWPIQSPRSWKATAAVLVMNKYIAVGTDKGTIFVVLLSNLLSPDFEDAEKRAHTILKGHTGPVTCLWCPDPKEVGGSRLLVSGGADGSVRVWNIETGEPLAVFINHAERVINFVLAPQDSTLKYKNALISVGEDNSIAVLDLDDMNCLYHFSGHAAPIKAIHWRSLDEMMVVECQDGSLYVWQLKTGHLDRIAEGTIVEDILGGCDLGVNCDDSQIGFRNANIKKTLAVYPIYCSPHQSPPVFVLQINLKRLINDIYTGTLSETPPSTPTPQSRNTLRGSTTLTPQRPSHKREGSFASIDSTGKQIGQAAEKAFGAIADIFKRPLTPVPSPAKEENGEKKKTRDREDSVFSVSGGEEWTGGPGKEAIDFEVVYSILSAVLVWGASKELDEFYVEKLGLARPGGRVTFGLRGASGYLSILAPKAGVETTDWTVSPTLTATRLLTILALTKAMLSAQSVDEDTLNHITRFYEASLPAAVGKGYEFTSFSYLAKYWQDPIVDIQQAARNLFSVTLAQMSLQQKHDIISYWRPYLPAVGRMEHKASKMSIRATVILGMIGADQKDLLTLKDCKEISESLELLLREETRTAYRSPAVELMGRGFATWEPHVNAALVLRTLIQLTGLAPPTKGGPQPTVPGTSSASASPVSGVPRDPASTTASPTRGELPAPTVVKQQQLTPTLIMLARQAIVQIATINTPLFVSTLTFDLVHSRVVGERAGWLKLLGMFIAKKPTILYAHLSKLVEAMVKCLDPNQPHIRDALQQIVTVNFAELVKMYPNVAFHHGLQRLAVGTIDGTIVVYDLRTATKVQIMEGHKKPLMAVSFSADGKLIASFSLEDNQVQIWQPTSGLLGSFVSAFGGSADVGLGSVGGGHMKSFRTFHAGPPEPDVDLAVALRDVRFEWTGDRAVKLHSVKGMELAFHV</sequence>
<evidence type="ECO:0000256" key="2">
    <source>
        <dbReference type="ARBA" id="ARBA00022737"/>
    </source>
</evidence>
<dbReference type="InterPro" id="IPR001680">
    <property type="entry name" value="WD40_rpt"/>
</dbReference>
<dbReference type="SMART" id="SM00320">
    <property type="entry name" value="WD40"/>
    <property type="match status" value="5"/>
</dbReference>
<evidence type="ECO:0000313" key="6">
    <source>
        <dbReference type="Proteomes" id="UP001212841"/>
    </source>
</evidence>
<dbReference type="SUPFAM" id="SSF50978">
    <property type="entry name" value="WD40 repeat-like"/>
    <property type="match status" value="2"/>
</dbReference>
<feature type="compositionally biased region" description="Low complexity" evidence="4">
    <location>
        <begin position="869"/>
        <end position="884"/>
    </location>
</feature>